<keyword evidence="9" id="KW-1185">Reference proteome</keyword>
<organism evidence="8 9">
    <name type="scientific">Nitratireductor arenosus</name>
    <dbReference type="NCBI Taxonomy" id="2682096"/>
    <lineage>
        <taxon>Bacteria</taxon>
        <taxon>Pseudomonadati</taxon>
        <taxon>Pseudomonadota</taxon>
        <taxon>Alphaproteobacteria</taxon>
        <taxon>Hyphomicrobiales</taxon>
        <taxon>Phyllobacteriaceae</taxon>
        <taxon>Nitratireductor</taxon>
    </lineage>
</organism>
<dbReference type="Gene3D" id="3.40.50.1220">
    <property type="entry name" value="TPP-binding domain"/>
    <property type="match status" value="1"/>
</dbReference>
<evidence type="ECO:0000256" key="1">
    <source>
        <dbReference type="ARBA" id="ARBA00001964"/>
    </source>
</evidence>
<dbReference type="InterPro" id="IPR012001">
    <property type="entry name" value="Thiamin_PyroP_enz_TPP-bd_dom"/>
</dbReference>
<dbReference type="GO" id="GO:0030976">
    <property type="term" value="F:thiamine pyrophosphate binding"/>
    <property type="evidence" value="ECO:0007669"/>
    <property type="project" value="InterPro"/>
</dbReference>
<evidence type="ECO:0000259" key="6">
    <source>
        <dbReference type="Pfam" id="PF02775"/>
    </source>
</evidence>
<dbReference type="GO" id="GO:0050660">
    <property type="term" value="F:flavin adenine dinucleotide binding"/>
    <property type="evidence" value="ECO:0007669"/>
    <property type="project" value="TreeGrafter"/>
</dbReference>
<proteinExistence type="inferred from homology"/>
<dbReference type="CDD" id="cd00568">
    <property type="entry name" value="TPP_enzymes"/>
    <property type="match status" value="1"/>
</dbReference>
<protein>
    <submittedName>
        <fullName evidence="8">Thiamine pyrophosphate-binding protein</fullName>
    </submittedName>
</protein>
<gene>
    <name evidence="8" type="ORF">GN330_15570</name>
</gene>
<keyword evidence="3 4" id="KW-0786">Thiamine pyrophosphate</keyword>
<evidence type="ECO:0000256" key="4">
    <source>
        <dbReference type="RuleBase" id="RU362132"/>
    </source>
</evidence>
<dbReference type="InterPro" id="IPR012000">
    <property type="entry name" value="Thiamin_PyroP_enz_cen_dom"/>
</dbReference>
<dbReference type="GO" id="GO:0005948">
    <property type="term" value="C:acetolactate synthase complex"/>
    <property type="evidence" value="ECO:0007669"/>
    <property type="project" value="TreeGrafter"/>
</dbReference>
<dbReference type="Pfam" id="PF00205">
    <property type="entry name" value="TPP_enzyme_M"/>
    <property type="match status" value="1"/>
</dbReference>
<reference evidence="8 9" key="1">
    <citation type="submission" date="2019-12" db="EMBL/GenBank/DDBJ databases">
        <title>Nitratireductor arenosus sp. nov., Isolated from sea sand, Jeju island, South Korea.</title>
        <authorList>
            <person name="Kim W."/>
        </authorList>
    </citation>
    <scope>NUCLEOTIDE SEQUENCE [LARGE SCALE GENOMIC DNA]</scope>
    <source>
        <strain evidence="8 9">CAU 1489</strain>
    </source>
</reference>
<accession>A0A844QH91</accession>
<feature type="domain" description="Thiamine pyrophosphate enzyme N-terminal TPP-binding" evidence="7">
    <location>
        <begin position="5"/>
        <end position="119"/>
    </location>
</feature>
<dbReference type="Pfam" id="PF02775">
    <property type="entry name" value="TPP_enzyme_C"/>
    <property type="match status" value="1"/>
</dbReference>
<dbReference type="InterPro" id="IPR000399">
    <property type="entry name" value="TPP-bd_CS"/>
</dbReference>
<dbReference type="EMBL" id="WPHG01000003">
    <property type="protein sequence ID" value="MVA98665.1"/>
    <property type="molecule type" value="Genomic_DNA"/>
</dbReference>
<name>A0A844QH91_9HYPH</name>
<dbReference type="GO" id="GO:0000287">
    <property type="term" value="F:magnesium ion binding"/>
    <property type="evidence" value="ECO:0007669"/>
    <property type="project" value="InterPro"/>
</dbReference>
<dbReference type="PROSITE" id="PS00187">
    <property type="entry name" value="TPP_ENZYMES"/>
    <property type="match status" value="1"/>
</dbReference>
<feature type="domain" description="Thiamine pyrophosphate enzyme central" evidence="5">
    <location>
        <begin position="190"/>
        <end position="325"/>
    </location>
</feature>
<dbReference type="Gene3D" id="3.40.50.970">
    <property type="match status" value="2"/>
</dbReference>
<evidence type="ECO:0000256" key="2">
    <source>
        <dbReference type="ARBA" id="ARBA00007812"/>
    </source>
</evidence>
<dbReference type="Pfam" id="PF02776">
    <property type="entry name" value="TPP_enzyme_N"/>
    <property type="match status" value="1"/>
</dbReference>
<dbReference type="RefSeq" id="WP_156713574.1">
    <property type="nucleotide sequence ID" value="NZ_WPHG01000003.1"/>
</dbReference>
<comment type="cofactor">
    <cofactor evidence="1">
        <name>thiamine diphosphate</name>
        <dbReference type="ChEBI" id="CHEBI:58937"/>
    </cofactor>
</comment>
<dbReference type="AlphaFoldDB" id="A0A844QH91"/>
<evidence type="ECO:0000313" key="8">
    <source>
        <dbReference type="EMBL" id="MVA98665.1"/>
    </source>
</evidence>
<dbReference type="PANTHER" id="PTHR18968:SF13">
    <property type="entry name" value="ACETOLACTATE SYNTHASE CATALYTIC SUBUNIT, MITOCHONDRIAL"/>
    <property type="match status" value="1"/>
</dbReference>
<dbReference type="GO" id="GO:0009099">
    <property type="term" value="P:L-valine biosynthetic process"/>
    <property type="evidence" value="ECO:0007669"/>
    <property type="project" value="TreeGrafter"/>
</dbReference>
<dbReference type="InterPro" id="IPR045229">
    <property type="entry name" value="TPP_enz"/>
</dbReference>
<feature type="domain" description="Thiamine pyrophosphate enzyme TPP-binding" evidence="6">
    <location>
        <begin position="401"/>
        <end position="540"/>
    </location>
</feature>
<dbReference type="InterPro" id="IPR011766">
    <property type="entry name" value="TPP_enzyme_TPP-bd"/>
</dbReference>
<comment type="similarity">
    <text evidence="2 4">Belongs to the TPP enzyme family.</text>
</comment>
<dbReference type="SUPFAM" id="SSF52518">
    <property type="entry name" value="Thiamin diphosphate-binding fold (THDP-binding)"/>
    <property type="match status" value="2"/>
</dbReference>
<evidence type="ECO:0000256" key="3">
    <source>
        <dbReference type="ARBA" id="ARBA00023052"/>
    </source>
</evidence>
<evidence type="ECO:0000259" key="7">
    <source>
        <dbReference type="Pfam" id="PF02776"/>
    </source>
</evidence>
<dbReference type="CDD" id="cd07035">
    <property type="entry name" value="TPP_PYR_POX_like"/>
    <property type="match status" value="1"/>
</dbReference>
<evidence type="ECO:0000259" key="5">
    <source>
        <dbReference type="Pfam" id="PF00205"/>
    </source>
</evidence>
<dbReference type="PANTHER" id="PTHR18968">
    <property type="entry name" value="THIAMINE PYROPHOSPHATE ENZYMES"/>
    <property type="match status" value="1"/>
</dbReference>
<evidence type="ECO:0000313" key="9">
    <source>
        <dbReference type="Proteomes" id="UP000463224"/>
    </source>
</evidence>
<dbReference type="GO" id="GO:0003984">
    <property type="term" value="F:acetolactate synthase activity"/>
    <property type="evidence" value="ECO:0007669"/>
    <property type="project" value="TreeGrafter"/>
</dbReference>
<dbReference type="InterPro" id="IPR029061">
    <property type="entry name" value="THDP-binding"/>
</dbReference>
<dbReference type="Proteomes" id="UP000463224">
    <property type="component" value="Unassembled WGS sequence"/>
</dbReference>
<sequence length="561" mass="61189">MEKKTVWQAVAEALDAEGTDYVFGLPGNPKHLVYDLTERTPIKFVLVRDEKSAVSCAYAYARLKRRPGIVFSNPGPGITTLVTGLLEATSGSLPVIAIVNGVVENHDGMGAFQELDAVSLMRPVTKWAVRVTDVSKIPWIMERAFAVAMNGRPGAVFIEVPSDLADVAAEMAAYRPGMRRHLSRPDADAVTAAATAIAQAERPLLICGSGAVFSGAADAVAELADRVGMPVLTTPGGRGIYPEDGPFALGQTGLYFTEAGKRWWDESDLIVSVGSRLEAFSTNSWQFWPSDARFVQIDIDPETIGMNMRPDIALVGDARLSLREILTALPKIEADQRTARREAVEALREDYRPKLEAANSDNSTPIRVPRVLDAVNRIFGRDTILMKENGGADLWCYYWPHYRVLDIDDCVPMGEQTAMSMGIIGAIGAKLAKPDKKIVCFAGDGAMQMSLAELATAAELKCGITWVVLNNHAFGWVQYNQLLGQKPFVATGFEVNSDFAQIARAQSCLGIKVERADEIDAAVTEALKANAEGVPALIDVAIEPHHYHEHFERVHRARFDH</sequence>
<dbReference type="SUPFAM" id="SSF52467">
    <property type="entry name" value="DHS-like NAD/FAD-binding domain"/>
    <property type="match status" value="1"/>
</dbReference>
<dbReference type="InterPro" id="IPR029035">
    <property type="entry name" value="DHS-like_NAD/FAD-binding_dom"/>
</dbReference>
<dbReference type="GO" id="GO:0009097">
    <property type="term" value="P:isoleucine biosynthetic process"/>
    <property type="evidence" value="ECO:0007669"/>
    <property type="project" value="TreeGrafter"/>
</dbReference>
<comment type="caution">
    <text evidence="8">The sequence shown here is derived from an EMBL/GenBank/DDBJ whole genome shotgun (WGS) entry which is preliminary data.</text>
</comment>